<sequence>MMDAGTPTPASTPAPGGKEAVRAWLQQRRGVQSPPPAPADLRHLFDGAAQRAKPESGATDAQAMAALAIARRSGLSSITIARLADEMHASRTATYLQVRSVAAAQLQAADWYEREYHAAVVWRAHEDPPGMPRLRRMFEGAARWIAADGAFSPYADPAATVYHRLPDKVVAALELGRSRWRSALLGELRGAQARGELAADSDCLVLLNALAALLHDIRRDRQGADGDALAERACCGMEGLLARHCRATVRPARTVCTTATTPRRLGPAPCAVHFHWPEWLMAGAPYGAVESQAR</sequence>
<gene>
    <name evidence="1" type="ORF">GJ700_13275</name>
</gene>
<organism evidence="1 2">
    <name type="scientific">Pseudoduganella rivuli</name>
    <dbReference type="NCBI Taxonomy" id="2666085"/>
    <lineage>
        <taxon>Bacteria</taxon>
        <taxon>Pseudomonadati</taxon>
        <taxon>Pseudomonadota</taxon>
        <taxon>Betaproteobacteria</taxon>
        <taxon>Burkholderiales</taxon>
        <taxon>Oxalobacteraceae</taxon>
        <taxon>Telluria group</taxon>
        <taxon>Pseudoduganella</taxon>
    </lineage>
</organism>
<accession>A0A7X2IMQ6</accession>
<evidence type="ECO:0008006" key="3">
    <source>
        <dbReference type="Google" id="ProtNLM"/>
    </source>
</evidence>
<evidence type="ECO:0000313" key="2">
    <source>
        <dbReference type="Proteomes" id="UP000446768"/>
    </source>
</evidence>
<dbReference type="InterPro" id="IPR036271">
    <property type="entry name" value="Tet_transcr_reg_TetR-rel_C_sf"/>
</dbReference>
<reference evidence="1 2" key="1">
    <citation type="submission" date="2019-11" db="EMBL/GenBank/DDBJ databases">
        <title>Novel species isolated from a subtropical stream in China.</title>
        <authorList>
            <person name="Lu H."/>
        </authorList>
    </citation>
    <scope>NUCLEOTIDE SEQUENCE [LARGE SCALE GENOMIC DNA]</scope>
    <source>
        <strain evidence="1 2">FT92W</strain>
    </source>
</reference>
<dbReference type="SUPFAM" id="SSF48498">
    <property type="entry name" value="Tetracyclin repressor-like, C-terminal domain"/>
    <property type="match status" value="1"/>
</dbReference>
<protein>
    <recommendedName>
        <fullName evidence="3">TetR family transcriptional regulator</fullName>
    </recommendedName>
</protein>
<dbReference type="AlphaFoldDB" id="A0A7X2IMQ6"/>
<name>A0A7X2IMQ6_9BURK</name>
<dbReference type="Gene3D" id="1.10.357.10">
    <property type="entry name" value="Tetracycline Repressor, domain 2"/>
    <property type="match status" value="1"/>
</dbReference>
<evidence type="ECO:0000313" key="1">
    <source>
        <dbReference type="EMBL" id="MRV72679.1"/>
    </source>
</evidence>
<proteinExistence type="predicted"/>
<dbReference type="RefSeq" id="WP_154374461.1">
    <property type="nucleotide sequence ID" value="NZ_WKJJ01000007.1"/>
</dbReference>
<comment type="caution">
    <text evidence="1">The sequence shown here is derived from an EMBL/GenBank/DDBJ whole genome shotgun (WGS) entry which is preliminary data.</text>
</comment>
<dbReference type="Proteomes" id="UP000446768">
    <property type="component" value="Unassembled WGS sequence"/>
</dbReference>
<keyword evidence="2" id="KW-1185">Reference proteome</keyword>
<dbReference type="EMBL" id="WKJJ01000007">
    <property type="protein sequence ID" value="MRV72679.1"/>
    <property type="molecule type" value="Genomic_DNA"/>
</dbReference>